<dbReference type="Gene3D" id="3.20.19.10">
    <property type="entry name" value="Aconitase, domain 4"/>
    <property type="match status" value="1"/>
</dbReference>
<organism evidence="12 13">
    <name type="scientific">Sphingosinicella soli</name>
    <dbReference type="NCBI Taxonomy" id="333708"/>
    <lineage>
        <taxon>Bacteria</taxon>
        <taxon>Pseudomonadati</taxon>
        <taxon>Pseudomonadota</taxon>
        <taxon>Alphaproteobacteria</taxon>
        <taxon>Sphingomonadales</taxon>
        <taxon>Sphingosinicellaceae</taxon>
        <taxon>Sphingosinicella</taxon>
    </lineage>
</organism>
<dbReference type="RefSeq" id="WP_184069718.1">
    <property type="nucleotide sequence ID" value="NZ_JACHNZ010000026.1"/>
</dbReference>
<comment type="caution">
    <text evidence="12">The sequence shown here is derived from an EMBL/GenBank/DDBJ whole genome shotgun (WGS) entry which is preliminary data.</text>
</comment>
<evidence type="ECO:0000256" key="9">
    <source>
        <dbReference type="ARBA" id="ARBA00023239"/>
    </source>
</evidence>
<dbReference type="NCBIfam" id="TIGR00171">
    <property type="entry name" value="leuD"/>
    <property type="match status" value="1"/>
</dbReference>
<evidence type="ECO:0000313" key="12">
    <source>
        <dbReference type="EMBL" id="MBB4632742.1"/>
    </source>
</evidence>
<evidence type="ECO:0000256" key="10">
    <source>
        <dbReference type="ARBA" id="ARBA00023304"/>
    </source>
</evidence>
<dbReference type="SUPFAM" id="SSF52016">
    <property type="entry name" value="LeuD/IlvD-like"/>
    <property type="match status" value="1"/>
</dbReference>
<dbReference type="InterPro" id="IPR033940">
    <property type="entry name" value="IPMI_Swivel"/>
</dbReference>
<dbReference type="GO" id="GO:0003861">
    <property type="term" value="F:3-isopropylmalate dehydratase activity"/>
    <property type="evidence" value="ECO:0007669"/>
    <property type="project" value="UniProtKB-EC"/>
</dbReference>
<comment type="subunit">
    <text evidence="5">Heterodimer of LeuC and LeuD.</text>
</comment>
<dbReference type="Proteomes" id="UP000566324">
    <property type="component" value="Unassembled WGS sequence"/>
</dbReference>
<accession>A0A7W7B2D7</accession>
<evidence type="ECO:0000256" key="4">
    <source>
        <dbReference type="ARBA" id="ARBA00009845"/>
    </source>
</evidence>
<dbReference type="AlphaFoldDB" id="A0A7W7B2D7"/>
<dbReference type="InterPro" id="IPR000573">
    <property type="entry name" value="AconitaseA/IPMdHydase_ssu_swvl"/>
</dbReference>
<protein>
    <recommendedName>
        <fullName evidence="6">3-isopropylmalate dehydratase</fullName>
        <ecNumber evidence="6">4.2.1.33</ecNumber>
    </recommendedName>
</protein>
<evidence type="ECO:0000256" key="7">
    <source>
        <dbReference type="ARBA" id="ARBA00022430"/>
    </source>
</evidence>
<evidence type="ECO:0000259" key="11">
    <source>
        <dbReference type="Pfam" id="PF00694"/>
    </source>
</evidence>
<dbReference type="InterPro" id="IPR050075">
    <property type="entry name" value="LeuD"/>
</dbReference>
<gene>
    <name evidence="12" type="ORF">GGQ98_002369</name>
</gene>
<evidence type="ECO:0000256" key="6">
    <source>
        <dbReference type="ARBA" id="ARBA00011998"/>
    </source>
</evidence>
<comment type="catalytic activity">
    <reaction evidence="1">
        <text>(2R,3S)-3-isopropylmalate = (2S)-2-isopropylmalate</text>
        <dbReference type="Rhea" id="RHEA:32287"/>
        <dbReference type="ChEBI" id="CHEBI:1178"/>
        <dbReference type="ChEBI" id="CHEBI:35121"/>
        <dbReference type="EC" id="4.2.1.33"/>
    </reaction>
</comment>
<comment type="pathway">
    <text evidence="3">Amino-acid biosynthesis; L-leucine biosynthesis; L-leucine from 3-methyl-2-oxobutanoate: step 2/4.</text>
</comment>
<keyword evidence="10" id="KW-0100">Branched-chain amino acid biosynthesis</keyword>
<dbReference type="InterPro" id="IPR015928">
    <property type="entry name" value="Aconitase/3IPM_dehydase_swvl"/>
</dbReference>
<dbReference type="EMBL" id="JACHNZ010000026">
    <property type="protein sequence ID" value="MBB4632742.1"/>
    <property type="molecule type" value="Genomic_DNA"/>
</dbReference>
<evidence type="ECO:0000256" key="2">
    <source>
        <dbReference type="ARBA" id="ARBA00002695"/>
    </source>
</evidence>
<keyword evidence="9 12" id="KW-0456">Lyase</keyword>
<proteinExistence type="inferred from homology"/>
<keyword evidence="13" id="KW-1185">Reference proteome</keyword>
<dbReference type="CDD" id="cd01577">
    <property type="entry name" value="IPMI_Swivel"/>
    <property type="match status" value="1"/>
</dbReference>
<keyword evidence="7" id="KW-0432">Leucine biosynthesis</keyword>
<evidence type="ECO:0000256" key="3">
    <source>
        <dbReference type="ARBA" id="ARBA00004729"/>
    </source>
</evidence>
<comment type="similarity">
    <text evidence="4">Belongs to the LeuD family. LeuD type 1 subfamily.</text>
</comment>
<evidence type="ECO:0000256" key="5">
    <source>
        <dbReference type="ARBA" id="ARBA00011271"/>
    </source>
</evidence>
<dbReference type="GO" id="GO:0009316">
    <property type="term" value="C:3-isopropylmalate dehydratase complex"/>
    <property type="evidence" value="ECO:0007669"/>
    <property type="project" value="InterPro"/>
</dbReference>
<dbReference type="GO" id="GO:0009098">
    <property type="term" value="P:L-leucine biosynthetic process"/>
    <property type="evidence" value="ECO:0007669"/>
    <property type="project" value="UniProtKB-UniPathway"/>
</dbReference>
<dbReference type="EC" id="4.2.1.33" evidence="6"/>
<sequence length="198" mass="21691">MAFDILVSPAARLPLADVDTDRILPAKRMKGLTRGGLGGFLFERMRYDAQGRERREFVLNQPEFRNARILIAGANFGCGSSREHAVWALLDHGIRCIIAPSFGSIFTGNCRENGILLIALPEDALAALDARLDDAPTAPLTIDLPKQTISVTGDPPIPFDINPSVRRHLIDGRDSVERTLALADAIEDYERRSASEIA</sequence>
<evidence type="ECO:0000256" key="1">
    <source>
        <dbReference type="ARBA" id="ARBA00000491"/>
    </source>
</evidence>
<keyword evidence="8" id="KW-0028">Amino-acid biosynthesis</keyword>
<dbReference type="Pfam" id="PF00694">
    <property type="entry name" value="Aconitase_C"/>
    <property type="match status" value="1"/>
</dbReference>
<comment type="function">
    <text evidence="2">Catalyzes the isomerization between 2-isopropylmalate and 3-isopropylmalate, via the formation of 2-isopropylmaleate.</text>
</comment>
<dbReference type="PANTHER" id="PTHR43345:SF5">
    <property type="entry name" value="3-ISOPROPYLMALATE DEHYDRATASE SMALL SUBUNIT"/>
    <property type="match status" value="1"/>
</dbReference>
<dbReference type="PANTHER" id="PTHR43345">
    <property type="entry name" value="3-ISOPROPYLMALATE DEHYDRATASE SMALL SUBUNIT 2-RELATED-RELATED"/>
    <property type="match status" value="1"/>
</dbReference>
<dbReference type="InterPro" id="IPR004431">
    <property type="entry name" value="3-IsopropMal_deHydase_ssu"/>
</dbReference>
<dbReference type="NCBIfam" id="NF002458">
    <property type="entry name" value="PRK01641.1"/>
    <property type="match status" value="1"/>
</dbReference>
<evidence type="ECO:0000313" key="13">
    <source>
        <dbReference type="Proteomes" id="UP000566324"/>
    </source>
</evidence>
<evidence type="ECO:0000256" key="8">
    <source>
        <dbReference type="ARBA" id="ARBA00022605"/>
    </source>
</evidence>
<feature type="domain" description="Aconitase A/isopropylmalate dehydratase small subunit swivel" evidence="11">
    <location>
        <begin position="13"/>
        <end position="122"/>
    </location>
</feature>
<reference evidence="12 13" key="1">
    <citation type="submission" date="2020-08" db="EMBL/GenBank/DDBJ databases">
        <title>Genomic Encyclopedia of Type Strains, Phase IV (KMG-IV): sequencing the most valuable type-strain genomes for metagenomic binning, comparative biology and taxonomic classification.</title>
        <authorList>
            <person name="Goeker M."/>
        </authorList>
    </citation>
    <scope>NUCLEOTIDE SEQUENCE [LARGE SCALE GENOMIC DNA]</scope>
    <source>
        <strain evidence="12 13">DSM 17328</strain>
    </source>
</reference>
<dbReference type="UniPathway" id="UPA00048">
    <property type="reaction ID" value="UER00071"/>
</dbReference>
<name>A0A7W7B2D7_9SPHN</name>